<proteinExistence type="predicted"/>
<dbReference type="AlphaFoldDB" id="A0A0E9M1R7"/>
<keyword evidence="3" id="KW-0997">Cell inner membrane</keyword>
<comment type="subcellular location">
    <subcellularLocation>
        <location evidence="1">Cell inner membrane</location>
    </subcellularLocation>
</comment>
<evidence type="ECO:0000256" key="6">
    <source>
        <dbReference type="ARBA" id="ARBA00023315"/>
    </source>
</evidence>
<dbReference type="PANTHER" id="PTHR30606:SF9">
    <property type="entry name" value="LIPID A BIOSYNTHESIS LAUROYLTRANSFERASE"/>
    <property type="match status" value="1"/>
</dbReference>
<keyword evidence="4 7" id="KW-0808">Transferase</keyword>
<evidence type="ECO:0000256" key="4">
    <source>
        <dbReference type="ARBA" id="ARBA00022679"/>
    </source>
</evidence>
<evidence type="ECO:0000256" key="3">
    <source>
        <dbReference type="ARBA" id="ARBA00022519"/>
    </source>
</evidence>
<sequence length="169" mass="19604">MPNPKINDLIVGYRQKRGMNNIGRRNAYPKLMDALGKGECLIIMIDQDTQAKGVFVDFFGHKAYTPTGAARLAMESQSPVLPMFMRRLPNNQHRFTILPPIPWKDTGSEATDLLENTKEYTKVIESVIREDPEQWVWMHERWKTTPADVELFLKRKREKEMALTIEKSV</sequence>
<evidence type="ECO:0000256" key="5">
    <source>
        <dbReference type="ARBA" id="ARBA00023136"/>
    </source>
</evidence>
<gene>
    <name evidence="7" type="ORF">JCM15548_13784</name>
</gene>
<dbReference type="EMBL" id="BAZW01000047">
    <property type="protein sequence ID" value="GAO31424.1"/>
    <property type="molecule type" value="Genomic_DNA"/>
</dbReference>
<dbReference type="GO" id="GO:0016746">
    <property type="term" value="F:acyltransferase activity"/>
    <property type="evidence" value="ECO:0007669"/>
    <property type="project" value="UniProtKB-KW"/>
</dbReference>
<name>A0A0E9M1R7_9BACT</name>
<evidence type="ECO:0000256" key="2">
    <source>
        <dbReference type="ARBA" id="ARBA00022475"/>
    </source>
</evidence>
<reference evidence="7 8" key="1">
    <citation type="journal article" date="2015" name="Microbes Environ.">
        <title>Distribution and evolution of nitrogen fixation genes in the phylum bacteroidetes.</title>
        <authorList>
            <person name="Inoue J."/>
            <person name="Oshima K."/>
            <person name="Suda W."/>
            <person name="Sakamoto M."/>
            <person name="Iino T."/>
            <person name="Noda S."/>
            <person name="Hongoh Y."/>
            <person name="Hattori M."/>
            <person name="Ohkuma M."/>
        </authorList>
    </citation>
    <scope>NUCLEOTIDE SEQUENCE [LARGE SCALE GENOMIC DNA]</scope>
    <source>
        <strain evidence="7">JCM 15548</strain>
    </source>
</reference>
<comment type="caution">
    <text evidence="7">The sequence shown here is derived from an EMBL/GenBank/DDBJ whole genome shotgun (WGS) entry which is preliminary data.</text>
</comment>
<dbReference type="PANTHER" id="PTHR30606">
    <property type="entry name" value="LIPID A BIOSYNTHESIS LAUROYL ACYLTRANSFERASE"/>
    <property type="match status" value="1"/>
</dbReference>
<dbReference type="Proteomes" id="UP000032900">
    <property type="component" value="Unassembled WGS sequence"/>
</dbReference>
<organism evidence="7 8">
    <name type="scientific">Geofilum rubicundum JCM 15548</name>
    <dbReference type="NCBI Taxonomy" id="1236989"/>
    <lineage>
        <taxon>Bacteria</taxon>
        <taxon>Pseudomonadati</taxon>
        <taxon>Bacteroidota</taxon>
        <taxon>Bacteroidia</taxon>
        <taxon>Marinilabiliales</taxon>
        <taxon>Marinilabiliaceae</taxon>
        <taxon>Geofilum</taxon>
    </lineage>
</organism>
<evidence type="ECO:0000313" key="8">
    <source>
        <dbReference type="Proteomes" id="UP000032900"/>
    </source>
</evidence>
<keyword evidence="6 7" id="KW-0012">Acyltransferase</keyword>
<keyword evidence="2" id="KW-1003">Cell membrane</keyword>
<protein>
    <submittedName>
        <fullName evidence="7">Lipid A biosynthesis lauroyl acyltransferase</fullName>
    </submittedName>
</protein>
<accession>A0A0E9M1R7</accession>
<evidence type="ECO:0000256" key="1">
    <source>
        <dbReference type="ARBA" id="ARBA00004533"/>
    </source>
</evidence>
<dbReference type="GO" id="GO:0005886">
    <property type="term" value="C:plasma membrane"/>
    <property type="evidence" value="ECO:0007669"/>
    <property type="project" value="UniProtKB-SubCell"/>
</dbReference>
<dbReference type="GO" id="GO:0009247">
    <property type="term" value="P:glycolipid biosynthetic process"/>
    <property type="evidence" value="ECO:0007669"/>
    <property type="project" value="UniProtKB-ARBA"/>
</dbReference>
<keyword evidence="5" id="KW-0472">Membrane</keyword>
<keyword evidence="8" id="KW-1185">Reference proteome</keyword>
<dbReference type="InterPro" id="IPR004960">
    <property type="entry name" value="LipA_acyltrans"/>
</dbReference>
<dbReference type="STRING" id="1236989.JCM15548_13784"/>
<dbReference type="CDD" id="cd07984">
    <property type="entry name" value="LPLAT_LABLAT-like"/>
    <property type="match status" value="1"/>
</dbReference>
<dbReference type="Pfam" id="PF03279">
    <property type="entry name" value="Lip_A_acyltrans"/>
    <property type="match status" value="1"/>
</dbReference>
<evidence type="ECO:0000313" key="7">
    <source>
        <dbReference type="EMBL" id="GAO31424.1"/>
    </source>
</evidence>